<dbReference type="RefSeq" id="WP_003983635.1">
    <property type="nucleotide sequence ID" value="NZ_CP048261.1"/>
</dbReference>
<reference evidence="1" key="2">
    <citation type="submission" date="2020-01" db="EMBL/GenBank/DDBJ databases">
        <authorList>
            <person name="Algora L."/>
            <person name="Schniete J.K."/>
            <person name="MacFadyen A."/>
            <person name="Hoskisson P.A."/>
            <person name="Hunter I.S."/>
            <person name="Herron P.R."/>
        </authorList>
    </citation>
    <scope>NUCLEOTIDE SEQUENCE</scope>
    <source>
        <strain evidence="1">ATCC 10970</strain>
    </source>
</reference>
<name>L8EM45_STRR1</name>
<sequence length="45" mass="5030">MLSFHGRCLVQIAHDPDWYMGGLSDDGSVHCWSVYGDFSEALRGL</sequence>
<dbReference type="Proteomes" id="UP000011074">
    <property type="component" value="Chromosome"/>
</dbReference>
<dbReference type="GeneID" id="66859067"/>
<organism evidence="1 2">
    <name type="scientific">Streptomyces rimosus subsp. rimosus (strain ATCC 10970 / DSM 40260 / JCM 4667 / NRRL 2234)</name>
    <dbReference type="NCBI Taxonomy" id="1265868"/>
    <lineage>
        <taxon>Bacteria</taxon>
        <taxon>Bacillati</taxon>
        <taxon>Actinomycetota</taxon>
        <taxon>Actinomycetes</taxon>
        <taxon>Kitasatosporales</taxon>
        <taxon>Streptomycetaceae</taxon>
        <taxon>Streptomyces</taxon>
    </lineage>
</organism>
<evidence type="ECO:0000313" key="2">
    <source>
        <dbReference type="Proteomes" id="UP000011074"/>
    </source>
</evidence>
<protein>
    <submittedName>
        <fullName evidence="1">Uncharacterized protein</fullName>
    </submittedName>
</protein>
<evidence type="ECO:0000313" key="1">
    <source>
        <dbReference type="EMBL" id="QST84491.1"/>
    </source>
</evidence>
<reference evidence="1" key="1">
    <citation type="submission" date="2012-12" db="EMBL/GenBank/DDBJ databases">
        <authorList>
            <person name="Pethick F.E."/>
            <person name="MacFadyen A.C."/>
            <person name="Tang Z."/>
            <person name="Sangal V."/>
            <person name="Tze-Tze L."/>
            <person name="Chu J."/>
            <person name="Guo M."/>
            <person name="Kirby R."/>
            <person name="Hoskisson P.A."/>
            <person name="Herron P.R."/>
            <person name="Hunter I.S."/>
        </authorList>
    </citation>
    <scope>NUCLEOTIDE SEQUENCE</scope>
    <source>
        <strain evidence="1">ATCC 10970</strain>
    </source>
</reference>
<dbReference type="EMBL" id="CP048261">
    <property type="protein sequence ID" value="QST84491.1"/>
    <property type="molecule type" value="Genomic_DNA"/>
</dbReference>
<accession>L8EM45</accession>
<gene>
    <name evidence="1" type="ORF">SRIM_033830</name>
</gene>
<proteinExistence type="predicted"/>
<dbReference type="AlphaFoldDB" id="L8EM45"/>
<reference evidence="1" key="3">
    <citation type="journal article" date="2021" name="bioRxiv">
        <title>Bilateral symmetry of linear streptomycete chromosomes.</title>
        <authorList>
            <person name="Algora-Gallardo L."/>
            <person name="Schniete J.K."/>
            <person name="Mark D.R."/>
            <person name="Hunter I.S."/>
            <person name="Herron P.R."/>
        </authorList>
    </citation>
    <scope>NUCLEOTIDE SEQUENCE</scope>
    <source>
        <strain evidence="1">ATCC 10970</strain>
    </source>
</reference>